<gene>
    <name evidence="1" type="ORF">MNB_SV-12-38</name>
</gene>
<accession>A0A1W1BN95</accession>
<name>A0A1W1BN95_9ZZZZ</name>
<dbReference type="EMBL" id="FPHE01000057">
    <property type="protein sequence ID" value="SFV54962.1"/>
    <property type="molecule type" value="Genomic_DNA"/>
</dbReference>
<proteinExistence type="predicted"/>
<dbReference type="AlphaFoldDB" id="A0A1W1BN95"/>
<organism evidence="1">
    <name type="scientific">hydrothermal vent metagenome</name>
    <dbReference type="NCBI Taxonomy" id="652676"/>
    <lineage>
        <taxon>unclassified sequences</taxon>
        <taxon>metagenomes</taxon>
        <taxon>ecological metagenomes</taxon>
    </lineage>
</organism>
<protein>
    <submittedName>
        <fullName evidence="1">Uncharacterized protein</fullName>
    </submittedName>
</protein>
<sequence length="85" mass="9661">MEDTDYLNLTLAQRLVNVRKAIDKAENAQSYKIDNRETHRANLTVLYKREATLLEKIAQYGNDYIEGANSSSAPVSRKARIVIGY</sequence>
<evidence type="ECO:0000313" key="1">
    <source>
        <dbReference type="EMBL" id="SFV54962.1"/>
    </source>
</evidence>
<reference evidence="1" key="1">
    <citation type="submission" date="2016-10" db="EMBL/GenBank/DDBJ databases">
        <authorList>
            <person name="de Groot N.N."/>
        </authorList>
    </citation>
    <scope>NUCLEOTIDE SEQUENCE</scope>
</reference>